<dbReference type="InterPro" id="IPR024989">
    <property type="entry name" value="MFS_assoc_dom"/>
</dbReference>
<feature type="transmembrane region" description="Helical" evidence="8">
    <location>
        <begin position="289"/>
        <end position="313"/>
    </location>
</feature>
<feature type="domain" description="Major facilitator superfamily associated" evidence="9">
    <location>
        <begin position="6"/>
        <end position="357"/>
    </location>
</feature>
<evidence type="ECO:0000259" key="9">
    <source>
        <dbReference type="Pfam" id="PF12832"/>
    </source>
</evidence>
<proteinExistence type="predicted"/>
<evidence type="ECO:0000256" key="1">
    <source>
        <dbReference type="ARBA" id="ARBA00004429"/>
    </source>
</evidence>
<feature type="transmembrane region" description="Helical" evidence="8">
    <location>
        <begin position="325"/>
        <end position="348"/>
    </location>
</feature>
<gene>
    <name evidence="10" type="ORF">GCM10022394_18090</name>
</gene>
<feature type="transmembrane region" description="Helical" evidence="8">
    <location>
        <begin position="156"/>
        <end position="174"/>
    </location>
</feature>
<evidence type="ECO:0000256" key="6">
    <source>
        <dbReference type="ARBA" id="ARBA00022989"/>
    </source>
</evidence>
<dbReference type="SUPFAM" id="SSF103473">
    <property type="entry name" value="MFS general substrate transporter"/>
    <property type="match status" value="1"/>
</dbReference>
<sequence>MAPAFWLSLFFATYYFSYGIFLPFWSLWLSSVGAEAGFIGLLLGLGMAVRCAGNLVIMSRIREATQLLPALRWLALLSLVSFATFYGWQSSLGLLVLIVLVNLFYTALIPVSEATASRLIVQVRLDYGRARLWGSAAFIGANLLVGMLSSSYGPQWVLHTMVLALVLFFGLCLLPMSPAPVDSQQGRRGDSILQTLKRPGMPRFLLITSLLQGSHAFYYGFSALYWQQQGYSATVIGYLWGLGVLAEICVFLMDKKWLTGFSARQLMLAGGLCALVRWGIMGATTEPGWLIVAQLLHAGTFCLSHLGAVRFITRELDDRAIIGTQALYAAIPQGLSLALLLVLCGQLFPVMAGQTFWLMGLAVLPVFWLLWSRPKPAAQEA</sequence>
<feature type="transmembrane region" description="Helical" evidence="8">
    <location>
        <begin position="231"/>
        <end position="253"/>
    </location>
</feature>
<dbReference type="Pfam" id="PF12832">
    <property type="entry name" value="MFS_1_like"/>
    <property type="match status" value="1"/>
</dbReference>
<evidence type="ECO:0000313" key="10">
    <source>
        <dbReference type="EMBL" id="GAA3538806.1"/>
    </source>
</evidence>
<feature type="transmembrane region" description="Helical" evidence="8">
    <location>
        <begin position="204"/>
        <end position="225"/>
    </location>
</feature>
<keyword evidence="5 8" id="KW-0812">Transmembrane</keyword>
<evidence type="ECO:0000256" key="7">
    <source>
        <dbReference type="ARBA" id="ARBA00023136"/>
    </source>
</evidence>
<dbReference type="InterPro" id="IPR026032">
    <property type="entry name" value="HcaT-like"/>
</dbReference>
<evidence type="ECO:0000256" key="5">
    <source>
        <dbReference type="ARBA" id="ARBA00022692"/>
    </source>
</evidence>
<feature type="transmembrane region" description="Helical" evidence="8">
    <location>
        <begin position="354"/>
        <end position="371"/>
    </location>
</feature>
<feature type="transmembrane region" description="Helical" evidence="8">
    <location>
        <begin position="132"/>
        <end position="150"/>
    </location>
</feature>
<accession>A0ABP6VPT1</accession>
<feature type="transmembrane region" description="Helical" evidence="8">
    <location>
        <begin position="37"/>
        <end position="58"/>
    </location>
</feature>
<evidence type="ECO:0000313" key="11">
    <source>
        <dbReference type="Proteomes" id="UP001500795"/>
    </source>
</evidence>
<evidence type="ECO:0000256" key="2">
    <source>
        <dbReference type="ARBA" id="ARBA00022448"/>
    </source>
</evidence>
<evidence type="ECO:0000256" key="8">
    <source>
        <dbReference type="SAM" id="Phobius"/>
    </source>
</evidence>
<dbReference type="InterPro" id="IPR036259">
    <property type="entry name" value="MFS_trans_sf"/>
</dbReference>
<evidence type="ECO:0000256" key="4">
    <source>
        <dbReference type="ARBA" id="ARBA00022519"/>
    </source>
</evidence>
<protein>
    <submittedName>
        <fullName evidence="10">3-phenylpropionate MFS transporter</fullName>
    </submittedName>
</protein>
<feature type="transmembrane region" description="Helical" evidence="8">
    <location>
        <begin position="70"/>
        <end position="88"/>
    </location>
</feature>
<keyword evidence="2" id="KW-0813">Transport</keyword>
<dbReference type="PANTHER" id="PTHR23522:SF10">
    <property type="entry name" value="3-PHENYLPROPIONIC ACID TRANSPORTER-RELATED"/>
    <property type="match status" value="1"/>
</dbReference>
<keyword evidence="4" id="KW-0997">Cell inner membrane</keyword>
<dbReference type="PANTHER" id="PTHR23522">
    <property type="entry name" value="BLL5896 PROTEIN"/>
    <property type="match status" value="1"/>
</dbReference>
<keyword evidence="3" id="KW-1003">Cell membrane</keyword>
<organism evidence="10 11">
    <name type="scientific">Zobellella aerophila</name>
    <dbReference type="NCBI Taxonomy" id="870480"/>
    <lineage>
        <taxon>Bacteria</taxon>
        <taxon>Pseudomonadati</taxon>
        <taxon>Pseudomonadota</taxon>
        <taxon>Gammaproteobacteria</taxon>
        <taxon>Aeromonadales</taxon>
        <taxon>Aeromonadaceae</taxon>
        <taxon>Zobellella</taxon>
    </lineage>
</organism>
<keyword evidence="6 8" id="KW-1133">Transmembrane helix</keyword>
<feature type="transmembrane region" description="Helical" evidence="8">
    <location>
        <begin position="94"/>
        <end position="111"/>
    </location>
</feature>
<evidence type="ECO:0000256" key="3">
    <source>
        <dbReference type="ARBA" id="ARBA00022475"/>
    </source>
</evidence>
<dbReference type="Proteomes" id="UP001500795">
    <property type="component" value="Unassembled WGS sequence"/>
</dbReference>
<dbReference type="PIRSF" id="PIRSF004925">
    <property type="entry name" value="HcaT"/>
    <property type="match status" value="1"/>
</dbReference>
<dbReference type="EMBL" id="BAABCX010000002">
    <property type="protein sequence ID" value="GAA3538806.1"/>
    <property type="molecule type" value="Genomic_DNA"/>
</dbReference>
<dbReference type="Gene3D" id="1.20.1250.20">
    <property type="entry name" value="MFS general substrate transporter like domains"/>
    <property type="match status" value="2"/>
</dbReference>
<feature type="transmembrane region" description="Helical" evidence="8">
    <location>
        <begin position="265"/>
        <end position="283"/>
    </location>
</feature>
<keyword evidence="7 8" id="KW-0472">Membrane</keyword>
<reference evidence="11" key="1">
    <citation type="journal article" date="2019" name="Int. J. Syst. Evol. Microbiol.">
        <title>The Global Catalogue of Microorganisms (GCM) 10K type strain sequencing project: providing services to taxonomists for standard genome sequencing and annotation.</title>
        <authorList>
            <consortium name="The Broad Institute Genomics Platform"/>
            <consortium name="The Broad Institute Genome Sequencing Center for Infectious Disease"/>
            <person name="Wu L."/>
            <person name="Ma J."/>
        </authorList>
    </citation>
    <scope>NUCLEOTIDE SEQUENCE [LARGE SCALE GENOMIC DNA]</scope>
    <source>
        <strain evidence="11">JCM 17110</strain>
    </source>
</reference>
<comment type="subcellular location">
    <subcellularLocation>
        <location evidence="1">Cell inner membrane</location>
        <topology evidence="1">Multi-pass membrane protein</topology>
    </subcellularLocation>
</comment>
<name>A0ABP6VPT1_9GAMM</name>
<keyword evidence="11" id="KW-1185">Reference proteome</keyword>
<dbReference type="NCBIfam" id="NF008346">
    <property type="entry name" value="PRK11128.1"/>
    <property type="match status" value="1"/>
</dbReference>
<dbReference type="NCBIfam" id="NF037955">
    <property type="entry name" value="mfs"/>
    <property type="match status" value="1"/>
</dbReference>
<dbReference type="RefSeq" id="WP_344957116.1">
    <property type="nucleotide sequence ID" value="NZ_BAABCX010000002.1"/>
</dbReference>
<feature type="transmembrane region" description="Helical" evidence="8">
    <location>
        <begin position="5"/>
        <end position="25"/>
    </location>
</feature>
<comment type="caution">
    <text evidence="10">The sequence shown here is derived from an EMBL/GenBank/DDBJ whole genome shotgun (WGS) entry which is preliminary data.</text>
</comment>